<accession>T1II11</accession>
<dbReference type="InterPro" id="IPR041988">
    <property type="entry name" value="Ribosomal_uL24_KOW"/>
</dbReference>
<evidence type="ECO:0000313" key="13">
    <source>
        <dbReference type="Proteomes" id="UP000014500"/>
    </source>
</evidence>
<dbReference type="EnsemblMetazoa" id="SMAR000495-RA">
    <property type="protein sequence ID" value="SMAR000495-PA"/>
    <property type="gene ID" value="SMAR000495"/>
</dbReference>
<dbReference type="GO" id="GO:1990904">
    <property type="term" value="C:ribonucleoprotein complex"/>
    <property type="evidence" value="ECO:0007669"/>
    <property type="project" value="UniProtKB-KW"/>
</dbReference>
<dbReference type="PROSITE" id="PS01108">
    <property type="entry name" value="RIBOSOMAL_L24"/>
    <property type="match status" value="1"/>
</dbReference>
<evidence type="ECO:0000256" key="8">
    <source>
        <dbReference type="ARBA" id="ARBA00035357"/>
    </source>
</evidence>
<dbReference type="CDD" id="cd06089">
    <property type="entry name" value="KOW_RPL26"/>
    <property type="match status" value="1"/>
</dbReference>
<reference evidence="12" key="2">
    <citation type="submission" date="2015-02" db="UniProtKB">
        <authorList>
            <consortium name="EnsemblMetazoa"/>
        </authorList>
    </citation>
    <scope>IDENTIFICATION</scope>
</reference>
<evidence type="ECO:0000256" key="4">
    <source>
        <dbReference type="ARBA" id="ARBA00022980"/>
    </source>
</evidence>
<dbReference type="Pfam" id="PF17136">
    <property type="entry name" value="ribosomal_L24"/>
    <property type="match status" value="1"/>
</dbReference>
<name>T1II11_STRMM</name>
<evidence type="ECO:0000256" key="7">
    <source>
        <dbReference type="ARBA" id="ARBA00035283"/>
    </source>
</evidence>
<sequence>MAVWFRNANPLQVNLRRWSVCTLCSLRFFASKRPKDYSNFPEEYIKKEKEYVEWRNPKRAGYNVGKEIKNRVYNYTVHRPWEYEAKSANPPDTRRQLPKYVVEPISDEDWCFYRGDKVEILVGKDKGKQGIINYLVPERNWVLVEGLNCEYKYAGKTKNYPGMMVKSEKPLIINHEVALIDPSDMKPTETEWRWTEQGEQVRVSVRTGRIIPIPIAAEETNDYKTKSTYTEKLKDTKPEDLEEITYTPSLQTFEMDIMEQLKIKENAIPAKSYWY</sequence>
<keyword evidence="3" id="KW-0809">Transit peptide</keyword>
<dbReference type="FunFam" id="2.30.30.30:FF:000032">
    <property type="entry name" value="39S ribosomal protein L24, mitochondrial"/>
    <property type="match status" value="1"/>
</dbReference>
<keyword evidence="5" id="KW-0496">Mitochondrion</keyword>
<evidence type="ECO:0000256" key="3">
    <source>
        <dbReference type="ARBA" id="ARBA00022946"/>
    </source>
</evidence>
<dbReference type="InterPro" id="IPR008991">
    <property type="entry name" value="Translation_prot_SH3-like_sf"/>
</dbReference>
<evidence type="ECO:0000259" key="10">
    <source>
        <dbReference type="Pfam" id="PF00467"/>
    </source>
</evidence>
<dbReference type="Gene3D" id="2.30.30.30">
    <property type="match status" value="1"/>
</dbReference>
<dbReference type="Proteomes" id="UP000014500">
    <property type="component" value="Unassembled WGS sequence"/>
</dbReference>
<dbReference type="OMA" id="WTLHPDD"/>
<dbReference type="GO" id="GO:0006412">
    <property type="term" value="P:translation"/>
    <property type="evidence" value="ECO:0007669"/>
    <property type="project" value="InterPro"/>
</dbReference>
<dbReference type="HOGENOM" id="CLU_093315_0_1_1"/>
<feature type="domain" description="Large ribosomal subunit protein uL24 C-terminal" evidence="11">
    <location>
        <begin position="147"/>
        <end position="211"/>
    </location>
</feature>
<evidence type="ECO:0000313" key="12">
    <source>
        <dbReference type="EnsemblMetazoa" id="SMAR000495-PA"/>
    </source>
</evidence>
<dbReference type="GO" id="GO:0003735">
    <property type="term" value="F:structural constituent of ribosome"/>
    <property type="evidence" value="ECO:0007669"/>
    <property type="project" value="InterPro"/>
</dbReference>
<dbReference type="eggNOG" id="KOG1708">
    <property type="taxonomic scope" value="Eukaryota"/>
</dbReference>
<evidence type="ECO:0000256" key="2">
    <source>
        <dbReference type="ARBA" id="ARBA00010618"/>
    </source>
</evidence>
<dbReference type="PhylomeDB" id="T1II11"/>
<protein>
    <recommendedName>
        <fullName evidence="7">Large ribosomal subunit protein uL24m</fullName>
    </recommendedName>
    <alternativeName>
        <fullName evidence="8">39S ribosomal protein L24, mitochondrial</fullName>
    </alternativeName>
</protein>
<dbReference type="STRING" id="126957.T1II11"/>
<proteinExistence type="inferred from homology"/>
<dbReference type="InterPro" id="IPR003256">
    <property type="entry name" value="Ribosomal_uL24"/>
</dbReference>
<dbReference type="GO" id="GO:0003723">
    <property type="term" value="F:RNA binding"/>
    <property type="evidence" value="ECO:0007669"/>
    <property type="project" value="InterPro"/>
</dbReference>
<comment type="subcellular location">
    <subcellularLocation>
        <location evidence="1">Mitochondrion</location>
    </subcellularLocation>
</comment>
<evidence type="ECO:0000256" key="6">
    <source>
        <dbReference type="ARBA" id="ARBA00023274"/>
    </source>
</evidence>
<dbReference type="InterPro" id="IPR057264">
    <property type="entry name" value="Ribosomal_uL24_C"/>
</dbReference>
<dbReference type="InterPro" id="IPR014722">
    <property type="entry name" value="Rib_uL2_dom2"/>
</dbReference>
<keyword evidence="4 9" id="KW-0689">Ribosomal protein</keyword>
<evidence type="ECO:0000256" key="5">
    <source>
        <dbReference type="ARBA" id="ARBA00023128"/>
    </source>
</evidence>
<keyword evidence="13" id="KW-1185">Reference proteome</keyword>
<feature type="domain" description="KOW" evidence="10">
    <location>
        <begin position="114"/>
        <end position="145"/>
    </location>
</feature>
<dbReference type="GO" id="GO:0005739">
    <property type="term" value="C:mitochondrion"/>
    <property type="evidence" value="ECO:0007669"/>
    <property type="project" value="UniProtKB-SubCell"/>
</dbReference>
<evidence type="ECO:0000256" key="1">
    <source>
        <dbReference type="ARBA" id="ARBA00004173"/>
    </source>
</evidence>
<dbReference type="AlphaFoldDB" id="T1II11"/>
<comment type="similarity">
    <text evidence="2 9">Belongs to the universal ribosomal protein uL24 family.</text>
</comment>
<organism evidence="12 13">
    <name type="scientific">Strigamia maritima</name>
    <name type="common">European centipede</name>
    <name type="synonym">Geophilus maritimus</name>
    <dbReference type="NCBI Taxonomy" id="126957"/>
    <lineage>
        <taxon>Eukaryota</taxon>
        <taxon>Metazoa</taxon>
        <taxon>Ecdysozoa</taxon>
        <taxon>Arthropoda</taxon>
        <taxon>Myriapoda</taxon>
        <taxon>Chilopoda</taxon>
        <taxon>Pleurostigmophora</taxon>
        <taxon>Geophilomorpha</taxon>
        <taxon>Linotaeniidae</taxon>
        <taxon>Strigamia</taxon>
    </lineage>
</organism>
<dbReference type="SUPFAM" id="SSF50104">
    <property type="entry name" value="Translation proteins SH3-like domain"/>
    <property type="match status" value="1"/>
</dbReference>
<reference evidence="13" key="1">
    <citation type="submission" date="2011-05" db="EMBL/GenBank/DDBJ databases">
        <authorList>
            <person name="Richards S.R."/>
            <person name="Qu J."/>
            <person name="Jiang H."/>
            <person name="Jhangiani S.N."/>
            <person name="Agravi P."/>
            <person name="Goodspeed R."/>
            <person name="Gross S."/>
            <person name="Mandapat C."/>
            <person name="Jackson L."/>
            <person name="Mathew T."/>
            <person name="Pu L."/>
            <person name="Thornton R."/>
            <person name="Saada N."/>
            <person name="Wilczek-Boney K.B."/>
            <person name="Lee S."/>
            <person name="Kovar C."/>
            <person name="Wu Y."/>
            <person name="Scherer S.E."/>
            <person name="Worley K.C."/>
            <person name="Muzny D.M."/>
            <person name="Gibbs R."/>
        </authorList>
    </citation>
    <scope>NUCLEOTIDE SEQUENCE</scope>
    <source>
        <strain evidence="13">Brora</strain>
    </source>
</reference>
<evidence type="ECO:0000259" key="11">
    <source>
        <dbReference type="Pfam" id="PF17136"/>
    </source>
</evidence>
<evidence type="ECO:0000256" key="9">
    <source>
        <dbReference type="RuleBase" id="RU003477"/>
    </source>
</evidence>
<dbReference type="InterPro" id="IPR005825">
    <property type="entry name" value="Ribosomal_uL24_CS"/>
</dbReference>
<dbReference type="PANTHER" id="PTHR12903">
    <property type="entry name" value="MITOCHONDRIAL RIBOSOMAL PROTEIN L24"/>
    <property type="match status" value="1"/>
</dbReference>
<dbReference type="EMBL" id="JH430071">
    <property type="status" value="NOT_ANNOTATED_CDS"/>
    <property type="molecule type" value="Genomic_DNA"/>
</dbReference>
<dbReference type="GO" id="GO:0005840">
    <property type="term" value="C:ribosome"/>
    <property type="evidence" value="ECO:0007669"/>
    <property type="project" value="UniProtKB-KW"/>
</dbReference>
<dbReference type="Pfam" id="PF00467">
    <property type="entry name" value="KOW"/>
    <property type="match status" value="1"/>
</dbReference>
<keyword evidence="6 9" id="KW-0687">Ribonucleoprotein</keyword>
<dbReference type="InterPro" id="IPR005824">
    <property type="entry name" value="KOW"/>
</dbReference>
<dbReference type="NCBIfam" id="TIGR01079">
    <property type="entry name" value="rplX_bact"/>
    <property type="match status" value="1"/>
</dbReference>